<feature type="transmembrane region" description="Helical" evidence="1">
    <location>
        <begin position="364"/>
        <end position="383"/>
    </location>
</feature>
<organism evidence="3 4">
    <name type="scientific">Roseibium aggregatum</name>
    <dbReference type="NCBI Taxonomy" id="187304"/>
    <lineage>
        <taxon>Bacteria</taxon>
        <taxon>Pseudomonadati</taxon>
        <taxon>Pseudomonadota</taxon>
        <taxon>Alphaproteobacteria</taxon>
        <taxon>Hyphomicrobiales</taxon>
        <taxon>Stappiaceae</taxon>
        <taxon>Roseibium</taxon>
    </lineage>
</organism>
<dbReference type="PANTHER" id="PTHR43081:SF20">
    <property type="entry name" value="TWO-COMPONENT RESPONSE REGULATOR"/>
    <property type="match status" value="1"/>
</dbReference>
<evidence type="ECO:0000256" key="1">
    <source>
        <dbReference type="SAM" id="Phobius"/>
    </source>
</evidence>
<evidence type="ECO:0000313" key="3">
    <source>
        <dbReference type="EMBL" id="CTQ44709.1"/>
    </source>
</evidence>
<dbReference type="SUPFAM" id="SSF55073">
    <property type="entry name" value="Nucleotide cyclase"/>
    <property type="match status" value="1"/>
</dbReference>
<dbReference type="EMBL" id="CXST01000002">
    <property type="protein sequence ID" value="CTQ44709.1"/>
    <property type="molecule type" value="Genomic_DNA"/>
</dbReference>
<feature type="domain" description="Guanylate cyclase" evidence="2">
    <location>
        <begin position="426"/>
        <end position="557"/>
    </location>
</feature>
<gene>
    <name evidence="3" type="primary">cyaA_6</name>
    <name evidence="3" type="ORF">LAL4801_03155</name>
</gene>
<dbReference type="Gene3D" id="3.30.70.1230">
    <property type="entry name" value="Nucleotide cyclase"/>
    <property type="match status" value="1"/>
</dbReference>
<reference evidence="4" key="1">
    <citation type="submission" date="2015-07" db="EMBL/GenBank/DDBJ databases">
        <authorList>
            <person name="Rodrigo-Torres Lidia"/>
            <person name="Arahal R.David."/>
        </authorList>
    </citation>
    <scope>NUCLEOTIDE SEQUENCE [LARGE SCALE GENOMIC DNA]</scope>
    <source>
        <strain evidence="4">CECT 4801</strain>
    </source>
</reference>
<dbReference type="Pfam" id="PF05226">
    <property type="entry name" value="CHASE2"/>
    <property type="match status" value="1"/>
</dbReference>
<name>A0A0M6Y5Q2_9HYPH</name>
<dbReference type="InterPro" id="IPR001054">
    <property type="entry name" value="A/G_cyclase"/>
</dbReference>
<protein>
    <submittedName>
        <fullName evidence="3">Adenylate cyclase 1</fullName>
        <ecNumber evidence="3">4.6.1.1</ecNumber>
    </submittedName>
</protein>
<proteinExistence type="predicted"/>
<keyword evidence="3" id="KW-0456">Lyase</keyword>
<dbReference type="InterPro" id="IPR050697">
    <property type="entry name" value="Adenylyl/Guanylyl_Cyclase_3/4"/>
</dbReference>
<dbReference type="PROSITE" id="PS50125">
    <property type="entry name" value="GUANYLATE_CYCLASE_2"/>
    <property type="match status" value="1"/>
</dbReference>
<dbReference type="RefSeq" id="WP_055657537.1">
    <property type="nucleotide sequence ID" value="NZ_CXST01000002.1"/>
</dbReference>
<dbReference type="CDD" id="cd07302">
    <property type="entry name" value="CHD"/>
    <property type="match status" value="1"/>
</dbReference>
<keyword evidence="1" id="KW-1133">Transmembrane helix</keyword>
<dbReference type="PANTHER" id="PTHR43081">
    <property type="entry name" value="ADENYLATE CYCLASE, TERMINAL-DIFFERENTIATION SPECIFIC-RELATED"/>
    <property type="match status" value="1"/>
</dbReference>
<keyword evidence="1" id="KW-0812">Transmembrane</keyword>
<keyword evidence="4" id="KW-1185">Reference proteome</keyword>
<evidence type="ECO:0000313" key="4">
    <source>
        <dbReference type="Proteomes" id="UP000048926"/>
    </source>
</evidence>
<dbReference type="SMART" id="SM00044">
    <property type="entry name" value="CYCc"/>
    <property type="match status" value="1"/>
</dbReference>
<feature type="transmembrane region" description="Helical" evidence="1">
    <location>
        <begin position="337"/>
        <end position="358"/>
    </location>
</feature>
<dbReference type="GO" id="GO:0006171">
    <property type="term" value="P:cAMP biosynthetic process"/>
    <property type="evidence" value="ECO:0007669"/>
    <property type="project" value="TreeGrafter"/>
</dbReference>
<keyword evidence="1" id="KW-0472">Membrane</keyword>
<dbReference type="Proteomes" id="UP000048926">
    <property type="component" value="Unassembled WGS sequence"/>
</dbReference>
<dbReference type="SMART" id="SM01080">
    <property type="entry name" value="CHASE2"/>
    <property type="match status" value="1"/>
</dbReference>
<dbReference type="EC" id="4.6.1.1" evidence="3"/>
<dbReference type="AlphaFoldDB" id="A0A0M6Y5Q2"/>
<dbReference type="InterPro" id="IPR007890">
    <property type="entry name" value="CHASE2"/>
</dbReference>
<dbReference type="STRING" id="187304.B0E33_07485"/>
<evidence type="ECO:0000259" key="2">
    <source>
        <dbReference type="PROSITE" id="PS50125"/>
    </source>
</evidence>
<dbReference type="OrthoDB" id="341967at2"/>
<dbReference type="Pfam" id="PF00211">
    <property type="entry name" value="Guanylate_cyc"/>
    <property type="match status" value="1"/>
</dbReference>
<accession>A0A0M6Y5Q2</accession>
<dbReference type="InterPro" id="IPR029787">
    <property type="entry name" value="Nucleotide_cyclase"/>
</dbReference>
<dbReference type="GO" id="GO:0035556">
    <property type="term" value="P:intracellular signal transduction"/>
    <property type="evidence" value="ECO:0007669"/>
    <property type="project" value="InterPro"/>
</dbReference>
<dbReference type="GO" id="GO:0004016">
    <property type="term" value="F:adenylate cyclase activity"/>
    <property type="evidence" value="ECO:0007669"/>
    <property type="project" value="UniProtKB-EC"/>
</dbReference>
<sequence length="623" mass="65525">MKLKLYVCLVVLAMIVGAVWAGSLALGHVAGRASVLDRLETVLLDLRIHIKGPREAPQDVVIVAIDDQTVAAAGHYPVDRVFLTELVDRIRDAGAKALAIDILLMGKSNEAADAGLATALASLPTVIAAGGQFPLERAAAVLVPAPETELRPFEAFAEAASVGLVNVSTDAGGTPRHIPLIFKTDQGLAPSFGMLAVAGFLGAPPSVTAEGIRISGRVQSLDLQWQQPLNYYGKGGTIRTVSAQSLLQDAAAAKAALGGRLVLLGVTASAVGDRFSSPFDPILPGVEVLSTGIANLLDGSVLLRDSRVRSFDALAAVSITLLGMAVVVFLPLASATIVYLLLLLGWLTVVVICFNQGIWLNAALPIAASVPPVVALAVLREGFEWFRVRRLVAAREALSRFQAPDLARRIADDPGFLLVPREQPVAILFIDLAGYTALSEKLGPARTRDVLKAFHTLVVNEAARNKGLVLDFMGDGAMIGFGIPDAGPKDAADACRCAFDLVVAVRGWILASGLDAEIRDVRLGGHFGPVVLSRLGHENQQQIAATGDCVNVASRLMEVGKSRGASIVLSTALTKAAEVGGEMLGMPPRREAVAIRGRVQELEVALWTADEAMPERRALSATN</sequence>